<evidence type="ECO:0000313" key="2">
    <source>
        <dbReference type="EMBL" id="KAJ1171517.1"/>
    </source>
</evidence>
<feature type="compositionally biased region" description="Low complexity" evidence="1">
    <location>
        <begin position="206"/>
        <end position="217"/>
    </location>
</feature>
<dbReference type="EMBL" id="JANPWB010000007">
    <property type="protein sequence ID" value="KAJ1171517.1"/>
    <property type="molecule type" value="Genomic_DNA"/>
</dbReference>
<dbReference type="AlphaFoldDB" id="A0AAV7T4L9"/>
<dbReference type="Proteomes" id="UP001066276">
    <property type="component" value="Chromosome 4_1"/>
</dbReference>
<keyword evidence="3" id="KW-1185">Reference proteome</keyword>
<feature type="compositionally biased region" description="Low complexity" evidence="1">
    <location>
        <begin position="247"/>
        <end position="259"/>
    </location>
</feature>
<organism evidence="2 3">
    <name type="scientific">Pleurodeles waltl</name>
    <name type="common">Iberian ribbed newt</name>
    <dbReference type="NCBI Taxonomy" id="8319"/>
    <lineage>
        <taxon>Eukaryota</taxon>
        <taxon>Metazoa</taxon>
        <taxon>Chordata</taxon>
        <taxon>Craniata</taxon>
        <taxon>Vertebrata</taxon>
        <taxon>Euteleostomi</taxon>
        <taxon>Amphibia</taxon>
        <taxon>Batrachia</taxon>
        <taxon>Caudata</taxon>
        <taxon>Salamandroidea</taxon>
        <taxon>Salamandridae</taxon>
        <taxon>Pleurodelinae</taxon>
        <taxon>Pleurodeles</taxon>
    </lineage>
</organism>
<evidence type="ECO:0000313" key="3">
    <source>
        <dbReference type="Proteomes" id="UP001066276"/>
    </source>
</evidence>
<sequence length="417" mass="44433">MAAPSGFSVISEAREDLQSGVDREVGEDTVCEDVVIVLDSDDDLETGHDFYDEGCSQSLPMSFRLPLQVGKNIQWIPRQVSPMVHRVQEWEVSNQSVLRAGEQVDFVNEQGAVIRGPICGAAMDDGASGSAQVWLDFWQQGERAYRPGCDVPHALGGHEMAAAGQRLGRPAVFSRPVEVRAPLGHRVEERVQPGTVRLTSRKVPVSGEGSSASNAGGLRSFPASQGALSGLTGEEEALDYEEEDTSRPTTVTKTSSSKKAVPGDRLAGGKNVLSSNLIRVEVTNTLGAVGAVSGKKVVGDNLNNVDVAIQVEDVGVQEGKRGSLSGAIDAVSGKQDLTQVSMGQSGVGSGEGASGGSKAKKLPYMGVSMALGGHLTQSLKEKIWRGEFIDVFKLLHREVQAKEGSKEEEWELARRHF</sequence>
<feature type="region of interest" description="Disordered" evidence="1">
    <location>
        <begin position="199"/>
        <end position="266"/>
    </location>
</feature>
<evidence type="ECO:0000256" key="1">
    <source>
        <dbReference type="SAM" id="MobiDB-lite"/>
    </source>
</evidence>
<comment type="caution">
    <text evidence="2">The sequence shown here is derived from an EMBL/GenBank/DDBJ whole genome shotgun (WGS) entry which is preliminary data.</text>
</comment>
<protein>
    <submittedName>
        <fullName evidence="2">Uncharacterized protein</fullName>
    </submittedName>
</protein>
<accession>A0AAV7T4L9</accession>
<reference evidence="2" key="1">
    <citation type="journal article" date="2022" name="bioRxiv">
        <title>Sequencing and chromosome-scale assembly of the giantPleurodeles waltlgenome.</title>
        <authorList>
            <person name="Brown T."/>
            <person name="Elewa A."/>
            <person name="Iarovenko S."/>
            <person name="Subramanian E."/>
            <person name="Araus A.J."/>
            <person name="Petzold A."/>
            <person name="Susuki M."/>
            <person name="Suzuki K.-i.T."/>
            <person name="Hayashi T."/>
            <person name="Toyoda A."/>
            <person name="Oliveira C."/>
            <person name="Osipova E."/>
            <person name="Leigh N.D."/>
            <person name="Simon A."/>
            <person name="Yun M.H."/>
        </authorList>
    </citation>
    <scope>NUCLEOTIDE SEQUENCE</scope>
    <source>
        <strain evidence="2">20211129_DDA</strain>
        <tissue evidence="2">Liver</tissue>
    </source>
</reference>
<gene>
    <name evidence="2" type="ORF">NDU88_003378</name>
</gene>
<name>A0AAV7T4L9_PLEWA</name>
<proteinExistence type="predicted"/>
<feature type="compositionally biased region" description="Acidic residues" evidence="1">
    <location>
        <begin position="233"/>
        <end position="244"/>
    </location>
</feature>